<dbReference type="STRING" id="318464.IO99_10785"/>
<dbReference type="CDD" id="cd08663">
    <property type="entry name" value="DAP_dppA_1"/>
    <property type="match status" value="1"/>
</dbReference>
<gene>
    <name evidence="3" type="ORF">IO99_10785</name>
</gene>
<sequence>MKIYISVDIEGISGVTNWGFTHEGGYNYERARMFMTEEVNAVIRGAKKAGAEEILVNDSHGPMTSILIEELDEDVVLISGNKKILGMMEGIDNTFDAVMLIGYHGRHNTSGILAHSYNGSVVSEIKLNGRVVGEFEFNSLVAGYFKVPVVMTSGDNILTSQAKEFNKNIEAVEVKKSHSRYVGECIQPKRVHKMLELSAEKAINNKSVIPNILEGKVELEIAFMDSGMAEGTLCIPGVQLIAPNRIKYKAKDIIEAYKIRGGLLTLAGAWMR</sequence>
<keyword evidence="4" id="KW-1185">Reference proteome</keyword>
<feature type="binding site" evidence="2">
    <location>
        <position position="104"/>
    </location>
    <ligand>
        <name>Zn(2+)</name>
        <dbReference type="ChEBI" id="CHEBI:29105"/>
        <label>2</label>
    </ligand>
</feature>
<keyword evidence="2" id="KW-0862">Zinc</keyword>
<dbReference type="AlphaFoldDB" id="A0A084JB23"/>
<evidence type="ECO:0000313" key="4">
    <source>
        <dbReference type="Proteomes" id="UP000028542"/>
    </source>
</evidence>
<evidence type="ECO:0000256" key="2">
    <source>
        <dbReference type="PIRSR" id="PIRSR015853-2"/>
    </source>
</evidence>
<feature type="binding site" evidence="2">
    <location>
        <position position="60"/>
    </location>
    <ligand>
        <name>Zn(2+)</name>
        <dbReference type="ChEBI" id="CHEBI:29105"/>
        <label>2</label>
    </ligand>
</feature>
<dbReference type="InterPro" id="IPR027476">
    <property type="entry name" value="DppA_N"/>
</dbReference>
<feature type="binding site" evidence="2">
    <location>
        <position position="8"/>
    </location>
    <ligand>
        <name>Zn(2+)</name>
        <dbReference type="ChEBI" id="CHEBI:29105"/>
        <label>1</label>
    </ligand>
</feature>
<reference evidence="3 4" key="1">
    <citation type="submission" date="2014-07" db="EMBL/GenBank/DDBJ databases">
        <title>Draft genome of Clostridium sulfidigenes 113A isolated from sediments associated with methane hydrate from Krishna Godavari basin.</title>
        <authorList>
            <person name="Honkalas V.S."/>
            <person name="Dabir A.P."/>
            <person name="Arora P."/>
            <person name="Dhakephalkar P.K."/>
        </authorList>
    </citation>
    <scope>NUCLEOTIDE SEQUENCE [LARGE SCALE GENOMIC DNA]</scope>
    <source>
        <strain evidence="3 4">113A</strain>
    </source>
</reference>
<organism evidence="3 4">
    <name type="scientific">Clostridium sulfidigenes</name>
    <dbReference type="NCBI Taxonomy" id="318464"/>
    <lineage>
        <taxon>Bacteria</taxon>
        <taxon>Bacillati</taxon>
        <taxon>Bacillota</taxon>
        <taxon>Clostridia</taxon>
        <taxon>Eubacteriales</taxon>
        <taxon>Clostridiaceae</taxon>
        <taxon>Clostridium</taxon>
    </lineage>
</organism>
<feature type="binding site" evidence="2">
    <location>
        <position position="8"/>
    </location>
    <ligand>
        <name>Zn(2+)</name>
        <dbReference type="ChEBI" id="CHEBI:29105"/>
        <label>2</label>
    </ligand>
</feature>
<evidence type="ECO:0000256" key="1">
    <source>
        <dbReference type="PIRSR" id="PIRSR015853-1"/>
    </source>
</evidence>
<dbReference type="Gene3D" id="3.30.1360.130">
    <property type="entry name" value="Dipeptide transport protein"/>
    <property type="match status" value="1"/>
</dbReference>
<dbReference type="InterPro" id="IPR036177">
    <property type="entry name" value="Peptidase_M55_sf"/>
</dbReference>
<dbReference type="InterPro" id="IPR007035">
    <property type="entry name" value="Peptidase_M55"/>
</dbReference>
<dbReference type="EMBL" id="JPMD01000025">
    <property type="protein sequence ID" value="KEZ86157.1"/>
    <property type="molecule type" value="Genomic_DNA"/>
</dbReference>
<dbReference type="Gene3D" id="3.40.50.10780">
    <property type="entry name" value="Dipeptide transport protein"/>
    <property type="match status" value="1"/>
</dbReference>
<dbReference type="RefSeq" id="WP_035133099.1">
    <property type="nucleotide sequence ID" value="NZ_JPMD01000025.1"/>
</dbReference>
<feature type="active site" description="Nucleophile" evidence="1">
    <location>
        <position position="115"/>
    </location>
</feature>
<dbReference type="SUPFAM" id="SSF63992">
    <property type="entry name" value="Dipeptide transport protein"/>
    <property type="match status" value="1"/>
</dbReference>
<dbReference type="PIRSF" id="PIRSF015853">
    <property type="entry name" value="Pep_DppA"/>
    <property type="match status" value="1"/>
</dbReference>
<feature type="binding site" evidence="2">
    <location>
        <position position="10"/>
    </location>
    <ligand>
        <name>Zn(2+)</name>
        <dbReference type="ChEBI" id="CHEBI:29105"/>
        <label>1</label>
    </ligand>
</feature>
<protein>
    <recommendedName>
        <fullName evidence="5">Peptidase M55</fullName>
    </recommendedName>
</protein>
<dbReference type="Proteomes" id="UP000028542">
    <property type="component" value="Unassembled WGS sequence"/>
</dbReference>
<dbReference type="eggNOG" id="COG2362">
    <property type="taxonomic scope" value="Bacteria"/>
</dbReference>
<evidence type="ECO:0000313" key="3">
    <source>
        <dbReference type="EMBL" id="KEZ86157.1"/>
    </source>
</evidence>
<accession>A0A084JB23</accession>
<name>A0A084JB23_9CLOT</name>
<dbReference type="Pfam" id="PF04951">
    <property type="entry name" value="Peptidase_M55"/>
    <property type="match status" value="1"/>
</dbReference>
<proteinExistence type="predicted"/>
<dbReference type="GO" id="GO:0046872">
    <property type="term" value="F:metal ion binding"/>
    <property type="evidence" value="ECO:0007669"/>
    <property type="project" value="UniProtKB-KW"/>
</dbReference>
<evidence type="ECO:0008006" key="5">
    <source>
        <dbReference type="Google" id="ProtNLM"/>
    </source>
</evidence>
<keyword evidence="2" id="KW-0479">Metal-binding</keyword>
<feature type="binding site" evidence="2">
    <location>
        <position position="134"/>
    </location>
    <ligand>
        <name>Zn(2+)</name>
        <dbReference type="ChEBI" id="CHEBI:29105"/>
        <label>2</label>
    </ligand>
</feature>
<comment type="caution">
    <text evidence="3">The sequence shown here is derived from an EMBL/GenBank/DDBJ whole genome shotgun (WGS) entry which is preliminary data.</text>
</comment>